<evidence type="ECO:0000313" key="3">
    <source>
        <dbReference type="EMBL" id="MEU0155605.1"/>
    </source>
</evidence>
<feature type="domain" description="NERD" evidence="2">
    <location>
        <begin position="186"/>
        <end position="243"/>
    </location>
</feature>
<evidence type="ECO:0000256" key="1">
    <source>
        <dbReference type="SAM" id="MobiDB-lite"/>
    </source>
</evidence>
<feature type="region of interest" description="Disordered" evidence="1">
    <location>
        <begin position="69"/>
        <end position="153"/>
    </location>
</feature>
<proteinExistence type="predicted"/>
<comment type="caution">
    <text evidence="3">The sequence shown here is derived from an EMBL/GenBank/DDBJ whole genome shotgun (WGS) entry which is preliminary data.</text>
</comment>
<gene>
    <name evidence="3" type="ORF">ABZ071_27635</name>
</gene>
<reference evidence="3 4" key="1">
    <citation type="submission" date="2024-06" db="EMBL/GenBank/DDBJ databases">
        <title>The Natural Products Discovery Center: Release of the First 8490 Sequenced Strains for Exploring Actinobacteria Biosynthetic Diversity.</title>
        <authorList>
            <person name="Kalkreuter E."/>
            <person name="Kautsar S.A."/>
            <person name="Yang D."/>
            <person name="Bader C.D."/>
            <person name="Teijaro C.N."/>
            <person name="Fluegel L."/>
            <person name="Davis C.M."/>
            <person name="Simpson J.R."/>
            <person name="Lauterbach L."/>
            <person name="Steele A.D."/>
            <person name="Gui C."/>
            <person name="Meng S."/>
            <person name="Li G."/>
            <person name="Viehrig K."/>
            <person name="Ye F."/>
            <person name="Su P."/>
            <person name="Kiefer A.F."/>
            <person name="Nichols A."/>
            <person name="Cepeda A.J."/>
            <person name="Yan W."/>
            <person name="Fan B."/>
            <person name="Jiang Y."/>
            <person name="Adhikari A."/>
            <person name="Zheng C.-J."/>
            <person name="Schuster L."/>
            <person name="Cowan T.M."/>
            <person name="Smanski M.J."/>
            <person name="Chevrette M.G."/>
            <person name="De Carvalho L.P.S."/>
            <person name="Shen B."/>
        </authorList>
    </citation>
    <scope>NUCLEOTIDE SEQUENCE [LARGE SCALE GENOMIC DNA]</scope>
    <source>
        <strain evidence="3 4">NPDC006286</strain>
    </source>
</reference>
<dbReference type="EMBL" id="JBEXRX010000117">
    <property type="protein sequence ID" value="MEU0155605.1"/>
    <property type="molecule type" value="Genomic_DNA"/>
</dbReference>
<organism evidence="3 4">
    <name type="scientific">Micromonospora fulviviridis</name>
    <dbReference type="NCBI Taxonomy" id="47860"/>
    <lineage>
        <taxon>Bacteria</taxon>
        <taxon>Bacillati</taxon>
        <taxon>Actinomycetota</taxon>
        <taxon>Actinomycetes</taxon>
        <taxon>Micromonosporales</taxon>
        <taxon>Micromonosporaceae</taxon>
        <taxon>Micromonospora</taxon>
    </lineage>
</organism>
<dbReference type="Proteomes" id="UP001550348">
    <property type="component" value="Unassembled WGS sequence"/>
</dbReference>
<sequence>MSRAAPPNGGWPMVTTWKSVRAGRRLVHFDAADGTHLGYVDLATRQPGDVNLARAAEFYAALATWRERNPAPPPTDPPELVQHLVPPPAPVGPVGPVTPPAHLGNDAYGPPPEDPPVGVSIRERPAQRPAPPAGPASGPGWTDLAANRPGQGAAAVAEQLRRDRPVATFFARLLRLRTDERAWRIGAAGEVKTAAYLRKLTRPGGGWYVLHSVPVSVRGTDIDHVLIGPAGVFTINTKHHPRGFVSAGPTGITVNRHATAYAAKARAEADRAGRLLGAAIGRGPIAVTPVIAVVGAGVRGSYQPQGVTVLAASKLTRWLRRQSPVLAPDTVTKLHDIARRSTTWLP</sequence>
<evidence type="ECO:0000313" key="4">
    <source>
        <dbReference type="Proteomes" id="UP001550348"/>
    </source>
</evidence>
<protein>
    <submittedName>
        <fullName evidence="3">Nuclease-related domain-containing protein</fullName>
    </submittedName>
</protein>
<accession>A0ABV2VS23</accession>
<keyword evidence="4" id="KW-1185">Reference proteome</keyword>
<feature type="compositionally biased region" description="Pro residues" evidence="1">
    <location>
        <begin position="85"/>
        <end position="99"/>
    </location>
</feature>
<evidence type="ECO:0000259" key="2">
    <source>
        <dbReference type="Pfam" id="PF08378"/>
    </source>
</evidence>
<dbReference type="InterPro" id="IPR011528">
    <property type="entry name" value="NERD"/>
</dbReference>
<dbReference type="RefSeq" id="WP_355667184.1">
    <property type="nucleotide sequence ID" value="NZ_JBEXRX010000117.1"/>
</dbReference>
<name>A0ABV2VS23_9ACTN</name>
<dbReference type="Pfam" id="PF08378">
    <property type="entry name" value="NERD"/>
    <property type="match status" value="1"/>
</dbReference>